<dbReference type="InterPro" id="IPR006685">
    <property type="entry name" value="MscS_channel_2nd"/>
</dbReference>
<feature type="transmembrane region" description="Helical" evidence="7">
    <location>
        <begin position="83"/>
        <end position="106"/>
    </location>
</feature>
<dbReference type="STRING" id="551996.SAMN05192573_102382"/>
<evidence type="ECO:0000313" key="10">
    <source>
        <dbReference type="Proteomes" id="UP000199705"/>
    </source>
</evidence>
<dbReference type="EMBL" id="FNCG01000002">
    <property type="protein sequence ID" value="SDG15097.1"/>
    <property type="molecule type" value="Genomic_DNA"/>
</dbReference>
<dbReference type="Gene3D" id="2.30.30.60">
    <property type="match status" value="1"/>
</dbReference>
<keyword evidence="6 7" id="KW-0472">Membrane</keyword>
<dbReference type="PANTHER" id="PTHR30221:SF1">
    <property type="entry name" value="SMALL-CONDUCTANCE MECHANOSENSITIVE CHANNEL"/>
    <property type="match status" value="1"/>
</dbReference>
<evidence type="ECO:0000256" key="5">
    <source>
        <dbReference type="ARBA" id="ARBA00022989"/>
    </source>
</evidence>
<keyword evidence="5 7" id="KW-1133">Transmembrane helix</keyword>
<dbReference type="SUPFAM" id="SSF82861">
    <property type="entry name" value="Mechanosensitive channel protein MscS (YggB), transmembrane region"/>
    <property type="match status" value="1"/>
</dbReference>
<dbReference type="GO" id="GO:0008381">
    <property type="term" value="F:mechanosensitive monoatomic ion channel activity"/>
    <property type="evidence" value="ECO:0007669"/>
    <property type="project" value="InterPro"/>
</dbReference>
<feature type="transmembrane region" description="Helical" evidence="7">
    <location>
        <begin position="58"/>
        <end position="76"/>
    </location>
</feature>
<keyword evidence="4 7" id="KW-0812">Transmembrane</keyword>
<comment type="similarity">
    <text evidence="2">Belongs to the MscS (TC 1.A.23) family.</text>
</comment>
<keyword evidence="3" id="KW-1003">Cell membrane</keyword>
<proteinExistence type="inferred from homology"/>
<feature type="domain" description="Mechanosensitive ion channel MscS" evidence="8">
    <location>
        <begin position="104"/>
        <end position="170"/>
    </location>
</feature>
<dbReference type="Pfam" id="PF00924">
    <property type="entry name" value="MS_channel_2nd"/>
    <property type="match status" value="1"/>
</dbReference>
<organism evidence="9 10">
    <name type="scientific">Mucilaginibacter gossypii</name>
    <dbReference type="NCBI Taxonomy" id="551996"/>
    <lineage>
        <taxon>Bacteria</taxon>
        <taxon>Pseudomonadati</taxon>
        <taxon>Bacteroidota</taxon>
        <taxon>Sphingobacteriia</taxon>
        <taxon>Sphingobacteriales</taxon>
        <taxon>Sphingobacteriaceae</taxon>
        <taxon>Mucilaginibacter</taxon>
    </lineage>
</organism>
<evidence type="ECO:0000256" key="1">
    <source>
        <dbReference type="ARBA" id="ARBA00004651"/>
    </source>
</evidence>
<dbReference type="GO" id="GO:0005886">
    <property type="term" value="C:plasma membrane"/>
    <property type="evidence" value="ECO:0007669"/>
    <property type="project" value="UniProtKB-SubCell"/>
</dbReference>
<protein>
    <submittedName>
        <fullName evidence="9">Small conductance mechanosensitive channel</fullName>
    </submittedName>
</protein>
<dbReference type="InterPro" id="IPR011014">
    <property type="entry name" value="MscS_channel_TM-2"/>
</dbReference>
<dbReference type="SUPFAM" id="SSF82689">
    <property type="entry name" value="Mechanosensitive channel protein MscS (YggB), C-terminal domain"/>
    <property type="match status" value="1"/>
</dbReference>
<dbReference type="SUPFAM" id="SSF50182">
    <property type="entry name" value="Sm-like ribonucleoproteins"/>
    <property type="match status" value="1"/>
</dbReference>
<name>A0A1G7RWA2_9SPHI</name>
<dbReference type="Gene3D" id="1.10.287.1260">
    <property type="match status" value="1"/>
</dbReference>
<dbReference type="AlphaFoldDB" id="A0A1G7RWA2"/>
<dbReference type="InterPro" id="IPR010920">
    <property type="entry name" value="LSM_dom_sf"/>
</dbReference>
<gene>
    <name evidence="9" type="ORF">SAMN05192573_102382</name>
</gene>
<evidence type="ECO:0000259" key="8">
    <source>
        <dbReference type="Pfam" id="PF00924"/>
    </source>
</evidence>
<evidence type="ECO:0000256" key="6">
    <source>
        <dbReference type="ARBA" id="ARBA00023136"/>
    </source>
</evidence>
<dbReference type="InterPro" id="IPR023408">
    <property type="entry name" value="MscS_beta-dom_sf"/>
</dbReference>
<dbReference type="Proteomes" id="UP000199705">
    <property type="component" value="Unassembled WGS sequence"/>
</dbReference>
<keyword evidence="10" id="KW-1185">Reference proteome</keyword>
<dbReference type="InterPro" id="IPR011066">
    <property type="entry name" value="MscS_channel_C_sf"/>
</dbReference>
<reference evidence="10" key="1">
    <citation type="submission" date="2016-10" db="EMBL/GenBank/DDBJ databases">
        <authorList>
            <person name="Varghese N."/>
            <person name="Submissions S."/>
        </authorList>
    </citation>
    <scope>NUCLEOTIDE SEQUENCE [LARGE SCALE GENOMIC DNA]</scope>
    <source>
        <strain evidence="10">Gh-67</strain>
    </source>
</reference>
<evidence type="ECO:0000256" key="7">
    <source>
        <dbReference type="SAM" id="Phobius"/>
    </source>
</evidence>
<dbReference type="RefSeq" id="WP_091163267.1">
    <property type="nucleotide sequence ID" value="NZ_FNCG01000002.1"/>
</dbReference>
<evidence type="ECO:0000256" key="2">
    <source>
        <dbReference type="ARBA" id="ARBA00008017"/>
    </source>
</evidence>
<evidence type="ECO:0000256" key="4">
    <source>
        <dbReference type="ARBA" id="ARBA00022692"/>
    </source>
</evidence>
<evidence type="ECO:0000313" key="9">
    <source>
        <dbReference type="EMBL" id="SDG15097.1"/>
    </source>
</evidence>
<comment type="subcellular location">
    <subcellularLocation>
        <location evidence="1">Cell membrane</location>
        <topology evidence="1">Multi-pass membrane protein</topology>
    </subcellularLocation>
</comment>
<feature type="transmembrane region" description="Helical" evidence="7">
    <location>
        <begin position="126"/>
        <end position="145"/>
    </location>
</feature>
<evidence type="ECO:0000256" key="3">
    <source>
        <dbReference type="ARBA" id="ARBA00022475"/>
    </source>
</evidence>
<accession>A0A1G7RWA2</accession>
<feature type="transmembrane region" description="Helical" evidence="7">
    <location>
        <begin position="21"/>
        <end position="38"/>
    </location>
</feature>
<sequence>MKIEKFYDQVYIWVIRYAPSFLIGLVVLFIGLWLINMLLKWWQGHMQKKEIDPTIKPFLQSLVGVVLRVLLILGVVQIMGVPITLFTALVGAFGVAAGLALSGTLQNFASGVLILLLKPFVVGDNIIAQGLEGTVIAIQIFYTIVKTFDNRIVIMPNSKLSNEVIINISREGTRRLDIELKFTNNIDFNEVKSVINSSIDKSKNILETPDRRIGIASLDPDGYRVGVNVWVHAHGFQDTKLAVQENILQDLKASGVKIPGL</sequence>
<dbReference type="InterPro" id="IPR045275">
    <property type="entry name" value="MscS_archaea/bacteria_type"/>
</dbReference>
<dbReference type="PANTHER" id="PTHR30221">
    <property type="entry name" value="SMALL-CONDUCTANCE MECHANOSENSITIVE CHANNEL"/>
    <property type="match status" value="1"/>
</dbReference>
<dbReference type="Gene3D" id="3.30.70.100">
    <property type="match status" value="1"/>
</dbReference>